<accession>A0A4Y7KII6</accession>
<dbReference type="PANTHER" id="PTHR31240">
    <property type="entry name" value="MATERNAL EFFECT EMBRYO ARREST 18"/>
    <property type="match status" value="1"/>
</dbReference>
<protein>
    <submittedName>
        <fullName evidence="1">Uncharacterized protein</fullName>
    </submittedName>
</protein>
<feature type="non-terminal residue" evidence="1">
    <location>
        <position position="1"/>
    </location>
</feature>
<evidence type="ECO:0000313" key="2">
    <source>
        <dbReference type="Proteomes" id="UP000316621"/>
    </source>
</evidence>
<keyword evidence="2" id="KW-1185">Reference proteome</keyword>
<dbReference type="EMBL" id="CM010721">
    <property type="protein sequence ID" value="RZC71705.1"/>
    <property type="molecule type" value="Genomic_DNA"/>
</dbReference>
<dbReference type="InterPro" id="IPR038136">
    <property type="entry name" value="CofD-like_dom_sf"/>
</dbReference>
<dbReference type="AlphaFoldDB" id="A0A4Y7KII6"/>
<dbReference type="Gramene" id="RZC71705">
    <property type="protein sequence ID" value="RZC71705"/>
    <property type="gene ID" value="C5167_034880"/>
</dbReference>
<dbReference type="Gene3D" id="3.40.50.10680">
    <property type="entry name" value="CofD-like domains"/>
    <property type="match status" value="1"/>
</dbReference>
<proteinExistence type="predicted"/>
<organism evidence="1 2">
    <name type="scientific">Papaver somniferum</name>
    <name type="common">Opium poppy</name>
    <dbReference type="NCBI Taxonomy" id="3469"/>
    <lineage>
        <taxon>Eukaryota</taxon>
        <taxon>Viridiplantae</taxon>
        <taxon>Streptophyta</taxon>
        <taxon>Embryophyta</taxon>
        <taxon>Tracheophyta</taxon>
        <taxon>Spermatophyta</taxon>
        <taxon>Magnoliopsida</taxon>
        <taxon>Ranunculales</taxon>
        <taxon>Papaveraceae</taxon>
        <taxon>Papaveroideae</taxon>
        <taxon>Papaver</taxon>
    </lineage>
</organism>
<dbReference type="SUPFAM" id="SSF142338">
    <property type="entry name" value="CofD-like"/>
    <property type="match status" value="1"/>
</dbReference>
<sequence>FRGRGTVELVCRVHNLTVAHYTDPPAGKGNSFVSAIEGSQIFFQSVDAAVLMFSRVTNIPTESLILPVISTNDRLTLGCELWHLCLGWNHNTWATTNIASIGSIQPVDKKGSSIPALASRTKRIFYMSSEGRNLLHEVFPTVNPSALEQLSKGVCLVYAMGSLFTSVCPSLLVRFSILEPPNMNISNFSWFSHMNYDRIPQLYCLALGRSFSQGLVLTPKVFLLNGSHDRETSGLSISGFITAIADALNRTFRDPQNCMKNPIGSNMGTSSRYVIALLVPKDGQIPVDVQSLSKQGIFQVLLYFVLNFQAIFFVTT</sequence>
<name>A0A4Y7KII6_PAPSO</name>
<gene>
    <name evidence="1" type="ORF">C5167_034880</name>
</gene>
<dbReference type="Proteomes" id="UP000316621">
    <property type="component" value="Chromosome 7"/>
</dbReference>
<reference evidence="1 2" key="1">
    <citation type="journal article" date="2018" name="Science">
        <title>The opium poppy genome and morphinan production.</title>
        <authorList>
            <person name="Guo L."/>
            <person name="Winzer T."/>
            <person name="Yang X."/>
            <person name="Li Y."/>
            <person name="Ning Z."/>
            <person name="He Z."/>
            <person name="Teodor R."/>
            <person name="Lu Y."/>
            <person name="Bowser T.A."/>
            <person name="Graham I.A."/>
            <person name="Ye K."/>
        </authorList>
    </citation>
    <scope>NUCLEOTIDE SEQUENCE [LARGE SCALE GENOMIC DNA]</scope>
    <source>
        <strain evidence="2">cv. HN1</strain>
        <tissue evidence="1">Leaves</tissue>
    </source>
</reference>
<dbReference type="PANTHER" id="PTHR31240:SF0">
    <property type="entry name" value="MATERNAL EFFECT EMBRYO ARREST 18"/>
    <property type="match status" value="1"/>
</dbReference>
<evidence type="ECO:0000313" key="1">
    <source>
        <dbReference type="EMBL" id="RZC71705.1"/>
    </source>
</evidence>